<protein>
    <submittedName>
        <fullName evidence="1">Uncharacterized protein</fullName>
    </submittedName>
</protein>
<organism evidence="1">
    <name type="scientific">bioreactor metagenome</name>
    <dbReference type="NCBI Taxonomy" id="1076179"/>
    <lineage>
        <taxon>unclassified sequences</taxon>
        <taxon>metagenomes</taxon>
        <taxon>ecological metagenomes</taxon>
    </lineage>
</organism>
<reference evidence="1" key="1">
    <citation type="submission" date="2019-08" db="EMBL/GenBank/DDBJ databases">
        <authorList>
            <person name="Kucharzyk K."/>
            <person name="Murdoch R.W."/>
            <person name="Higgins S."/>
            <person name="Loffler F."/>
        </authorList>
    </citation>
    <scope>NUCLEOTIDE SEQUENCE</scope>
</reference>
<proteinExistence type="predicted"/>
<sequence length="320" mass="34544">MPGSGGDEGHAFHCRDLGHVGLVGAGDLRHQILGPARQRQLDLERFGEDELVEEGADHLAPLRHRLRRVLREIAAQPRHPLMRHDLFEQAVLAHQWHAGGDAAEAAQHLGEDQRLVLVAPHHKAQPARGGDHFAHHRRPAEGLGRLAGHELLIVAFGGAGDQRCDQRRGIDQAEVEFGLRIGKEIRQRLELGRGRGVEPRLGHRPVVKAEKVRVAEDQPAALGGGIAQTGGEQARLSLGIGGLALQRDQRVAQRAAIGARCRHHGADPGQGIVVCRQCGDQPVLVGGMRAEVKDDLHGIVLCCSAARIAADFWTGKPLLG</sequence>
<gene>
    <name evidence="1" type="ORF">SDC9_37141</name>
</gene>
<dbReference type="AlphaFoldDB" id="A0A644VI69"/>
<dbReference type="EMBL" id="VSSQ01000320">
    <property type="protein sequence ID" value="MPL91079.1"/>
    <property type="molecule type" value="Genomic_DNA"/>
</dbReference>
<accession>A0A644VI69</accession>
<comment type="caution">
    <text evidence="1">The sequence shown here is derived from an EMBL/GenBank/DDBJ whole genome shotgun (WGS) entry which is preliminary data.</text>
</comment>
<evidence type="ECO:0000313" key="1">
    <source>
        <dbReference type="EMBL" id="MPL91079.1"/>
    </source>
</evidence>
<name>A0A644VI69_9ZZZZ</name>